<accession>A0A2W4W4C7</accession>
<feature type="domain" description="SGNH hydrolase-type esterase" evidence="1">
    <location>
        <begin position="70"/>
        <end position="235"/>
    </location>
</feature>
<dbReference type="GO" id="GO:0004622">
    <property type="term" value="F:phosphatidylcholine lysophospholipase activity"/>
    <property type="evidence" value="ECO:0007669"/>
    <property type="project" value="TreeGrafter"/>
</dbReference>
<name>A0A2W4W4C7_9CYAN</name>
<gene>
    <name evidence="2" type="ORF">DCF19_16750</name>
</gene>
<dbReference type="SUPFAM" id="SSF52266">
    <property type="entry name" value="SGNH hydrolase"/>
    <property type="match status" value="1"/>
</dbReference>
<dbReference type="PANTHER" id="PTHR30383">
    <property type="entry name" value="THIOESTERASE 1/PROTEASE 1/LYSOPHOSPHOLIPASE L1"/>
    <property type="match status" value="1"/>
</dbReference>
<dbReference type="InterPro" id="IPR051532">
    <property type="entry name" value="Ester_Hydrolysis_Enzymes"/>
</dbReference>
<comment type="caution">
    <text evidence="2">The sequence shown here is derived from an EMBL/GenBank/DDBJ whole genome shotgun (WGS) entry which is preliminary data.</text>
</comment>
<proteinExistence type="predicted"/>
<dbReference type="PANTHER" id="PTHR30383:SF5">
    <property type="entry name" value="SGNH HYDROLASE-TYPE ESTERASE DOMAIN-CONTAINING PROTEIN"/>
    <property type="match status" value="1"/>
</dbReference>
<dbReference type="EMBL" id="QBML01000024">
    <property type="protein sequence ID" value="PZO38327.1"/>
    <property type="molecule type" value="Genomic_DNA"/>
</dbReference>
<sequence>MKRMYFAISILVILLCGSLGLNIWLYNISYRQYIKTESLRFDPYELNNYPESPDIFKKDRLKSLVVFFGDSRAAAWPEIADISYDFANRGINGQTTNQVLQRLPAHVATLSPKVVVIQVGVNDLKNIVIFPDRAQSIVANCKQNIQQIVEKLTQELQTTVVITTIFPAGELSLLRRLYWTTEIDRSIIEVNQFIKSLKSDRIIILDAATILADERGVTRSEYSQDHLHLNAIGYTKLNNELEQILKSLVR</sequence>
<reference evidence="2 3" key="1">
    <citation type="submission" date="2018-04" db="EMBL/GenBank/DDBJ databases">
        <authorList>
            <person name="Go L.Y."/>
            <person name="Mitchell J.A."/>
        </authorList>
    </citation>
    <scope>NUCLEOTIDE SEQUENCE [LARGE SCALE GENOMIC DNA]</scope>
    <source>
        <strain evidence="2">ULC066bin1</strain>
    </source>
</reference>
<dbReference type="Proteomes" id="UP000249467">
    <property type="component" value="Unassembled WGS sequence"/>
</dbReference>
<reference evidence="2 3" key="2">
    <citation type="submission" date="2018-06" db="EMBL/GenBank/DDBJ databases">
        <title>Metagenomic assembly of (sub)arctic Cyanobacteria and their associated microbiome from non-axenic cultures.</title>
        <authorList>
            <person name="Baurain D."/>
        </authorList>
    </citation>
    <scope>NUCLEOTIDE SEQUENCE [LARGE SCALE GENOMIC DNA]</scope>
    <source>
        <strain evidence="2">ULC066bin1</strain>
    </source>
</reference>
<dbReference type="InterPro" id="IPR013830">
    <property type="entry name" value="SGNH_hydro"/>
</dbReference>
<evidence type="ECO:0000313" key="2">
    <source>
        <dbReference type="EMBL" id="PZO38327.1"/>
    </source>
</evidence>
<dbReference type="AlphaFoldDB" id="A0A2W4W4C7"/>
<evidence type="ECO:0000313" key="3">
    <source>
        <dbReference type="Proteomes" id="UP000249467"/>
    </source>
</evidence>
<dbReference type="Pfam" id="PF13472">
    <property type="entry name" value="Lipase_GDSL_2"/>
    <property type="match status" value="1"/>
</dbReference>
<protein>
    <submittedName>
        <fullName evidence="2">Lysophospholipase</fullName>
    </submittedName>
</protein>
<organism evidence="2 3">
    <name type="scientific">Pseudanabaena frigida</name>
    <dbReference type="NCBI Taxonomy" id="945775"/>
    <lineage>
        <taxon>Bacteria</taxon>
        <taxon>Bacillati</taxon>
        <taxon>Cyanobacteriota</taxon>
        <taxon>Cyanophyceae</taxon>
        <taxon>Pseudanabaenales</taxon>
        <taxon>Pseudanabaenaceae</taxon>
        <taxon>Pseudanabaena</taxon>
    </lineage>
</organism>
<evidence type="ECO:0000259" key="1">
    <source>
        <dbReference type="Pfam" id="PF13472"/>
    </source>
</evidence>
<dbReference type="Gene3D" id="3.40.50.1110">
    <property type="entry name" value="SGNH hydrolase"/>
    <property type="match status" value="1"/>
</dbReference>
<dbReference type="InterPro" id="IPR036514">
    <property type="entry name" value="SGNH_hydro_sf"/>
</dbReference>